<dbReference type="AlphaFoldDB" id="A0A9P4J654"/>
<organism evidence="2 3">
    <name type="scientific">Myriangium duriaei CBS 260.36</name>
    <dbReference type="NCBI Taxonomy" id="1168546"/>
    <lineage>
        <taxon>Eukaryota</taxon>
        <taxon>Fungi</taxon>
        <taxon>Dikarya</taxon>
        <taxon>Ascomycota</taxon>
        <taxon>Pezizomycotina</taxon>
        <taxon>Dothideomycetes</taxon>
        <taxon>Dothideomycetidae</taxon>
        <taxon>Myriangiales</taxon>
        <taxon>Myriangiaceae</taxon>
        <taxon>Myriangium</taxon>
    </lineage>
</organism>
<protein>
    <submittedName>
        <fullName evidence="2">Uncharacterized protein</fullName>
    </submittedName>
</protein>
<keyword evidence="1" id="KW-0472">Membrane</keyword>
<keyword evidence="3" id="KW-1185">Reference proteome</keyword>
<keyword evidence="1" id="KW-1133">Transmembrane helix</keyword>
<comment type="caution">
    <text evidence="2">The sequence shown here is derived from an EMBL/GenBank/DDBJ whole genome shotgun (WGS) entry which is preliminary data.</text>
</comment>
<feature type="transmembrane region" description="Helical" evidence="1">
    <location>
        <begin position="6"/>
        <end position="23"/>
    </location>
</feature>
<evidence type="ECO:0000313" key="3">
    <source>
        <dbReference type="Proteomes" id="UP000799439"/>
    </source>
</evidence>
<name>A0A9P4J654_9PEZI</name>
<dbReference type="EMBL" id="ML996082">
    <property type="protein sequence ID" value="KAF2155791.1"/>
    <property type="molecule type" value="Genomic_DNA"/>
</dbReference>
<keyword evidence="1" id="KW-0812">Transmembrane</keyword>
<proteinExistence type="predicted"/>
<dbReference type="Proteomes" id="UP000799439">
    <property type="component" value="Unassembled WGS sequence"/>
</dbReference>
<evidence type="ECO:0000313" key="2">
    <source>
        <dbReference type="EMBL" id="KAF2155791.1"/>
    </source>
</evidence>
<reference evidence="2" key="1">
    <citation type="journal article" date="2020" name="Stud. Mycol.">
        <title>101 Dothideomycetes genomes: a test case for predicting lifestyles and emergence of pathogens.</title>
        <authorList>
            <person name="Haridas S."/>
            <person name="Albert R."/>
            <person name="Binder M."/>
            <person name="Bloem J."/>
            <person name="Labutti K."/>
            <person name="Salamov A."/>
            <person name="Andreopoulos B."/>
            <person name="Baker S."/>
            <person name="Barry K."/>
            <person name="Bills G."/>
            <person name="Bluhm B."/>
            <person name="Cannon C."/>
            <person name="Castanera R."/>
            <person name="Culley D."/>
            <person name="Daum C."/>
            <person name="Ezra D."/>
            <person name="Gonzalez J."/>
            <person name="Henrissat B."/>
            <person name="Kuo A."/>
            <person name="Liang C."/>
            <person name="Lipzen A."/>
            <person name="Lutzoni F."/>
            <person name="Magnuson J."/>
            <person name="Mondo S."/>
            <person name="Nolan M."/>
            <person name="Ohm R."/>
            <person name="Pangilinan J."/>
            <person name="Park H.-J."/>
            <person name="Ramirez L."/>
            <person name="Alfaro M."/>
            <person name="Sun H."/>
            <person name="Tritt A."/>
            <person name="Yoshinaga Y."/>
            <person name="Zwiers L.-H."/>
            <person name="Turgeon B."/>
            <person name="Goodwin S."/>
            <person name="Spatafora J."/>
            <person name="Crous P."/>
            <person name="Grigoriev I."/>
        </authorList>
    </citation>
    <scope>NUCLEOTIDE SEQUENCE</scope>
    <source>
        <strain evidence="2">CBS 260.36</strain>
    </source>
</reference>
<accession>A0A9P4J654</accession>
<gene>
    <name evidence="2" type="ORF">K461DRAFT_81560</name>
</gene>
<sequence length="118" mass="13207">MDLHGLAHVILLYIKLGIIPGYFRASAFLLRHTAPNLMAFVNTNLYVILSNRDPILVISVWLWLKEPGVWSPRMARPTTVVSTDATRGDLVGRIYPLTPCDAQALCTSFGRGTRWVRA</sequence>
<evidence type="ECO:0000256" key="1">
    <source>
        <dbReference type="SAM" id="Phobius"/>
    </source>
</evidence>